<comment type="caution">
    <text evidence="1">The sequence shown here is derived from an EMBL/GenBank/DDBJ whole genome shotgun (WGS) entry which is preliminary data.</text>
</comment>
<protein>
    <submittedName>
        <fullName evidence="1">Uncharacterized protein</fullName>
    </submittedName>
</protein>
<gene>
    <name evidence="1" type="ORF">O181_059807</name>
</gene>
<evidence type="ECO:0000313" key="1">
    <source>
        <dbReference type="EMBL" id="MBW0520092.1"/>
    </source>
</evidence>
<dbReference type="Proteomes" id="UP000765509">
    <property type="component" value="Unassembled WGS sequence"/>
</dbReference>
<accession>A0A9Q3HXS3</accession>
<proteinExistence type="predicted"/>
<organism evidence="1 2">
    <name type="scientific">Austropuccinia psidii MF-1</name>
    <dbReference type="NCBI Taxonomy" id="1389203"/>
    <lineage>
        <taxon>Eukaryota</taxon>
        <taxon>Fungi</taxon>
        <taxon>Dikarya</taxon>
        <taxon>Basidiomycota</taxon>
        <taxon>Pucciniomycotina</taxon>
        <taxon>Pucciniomycetes</taxon>
        <taxon>Pucciniales</taxon>
        <taxon>Sphaerophragmiaceae</taxon>
        <taxon>Austropuccinia</taxon>
    </lineage>
</organism>
<evidence type="ECO:0000313" key="2">
    <source>
        <dbReference type="Proteomes" id="UP000765509"/>
    </source>
</evidence>
<dbReference type="AlphaFoldDB" id="A0A9Q3HXS3"/>
<sequence length="112" mass="12418">MYGGMPPYMQFLMHVQGPDASHMIPYAGPGSQSFTHKCLQPTLHTQFLKLGQVPDASNAILRLVQVPDASHTIPYSGTGSLRFTGQSLYPMLNRPILELKLHRPILTPKSFT</sequence>
<reference evidence="1" key="1">
    <citation type="submission" date="2021-03" db="EMBL/GenBank/DDBJ databases">
        <title>Draft genome sequence of rust myrtle Austropuccinia psidii MF-1, a brazilian biotype.</title>
        <authorList>
            <person name="Quecine M.C."/>
            <person name="Pachon D.M.R."/>
            <person name="Bonatelli M.L."/>
            <person name="Correr F.H."/>
            <person name="Franceschini L.M."/>
            <person name="Leite T.F."/>
            <person name="Margarido G.R.A."/>
            <person name="Almeida C.A."/>
            <person name="Ferrarezi J.A."/>
            <person name="Labate C.A."/>
        </authorList>
    </citation>
    <scope>NUCLEOTIDE SEQUENCE</scope>
    <source>
        <strain evidence="1">MF-1</strain>
    </source>
</reference>
<keyword evidence="2" id="KW-1185">Reference proteome</keyword>
<name>A0A9Q3HXS3_9BASI</name>
<dbReference type="EMBL" id="AVOT02027828">
    <property type="protein sequence ID" value="MBW0520092.1"/>
    <property type="molecule type" value="Genomic_DNA"/>
</dbReference>